<proteinExistence type="predicted"/>
<dbReference type="Pfam" id="PF00293">
    <property type="entry name" value="NUDIX"/>
    <property type="match status" value="1"/>
</dbReference>
<accession>A0A6C0LN69</accession>
<organism evidence="3">
    <name type="scientific">viral metagenome</name>
    <dbReference type="NCBI Taxonomy" id="1070528"/>
    <lineage>
        <taxon>unclassified sequences</taxon>
        <taxon>metagenomes</taxon>
        <taxon>organismal metagenomes</taxon>
    </lineage>
</organism>
<evidence type="ECO:0000256" key="1">
    <source>
        <dbReference type="SAM" id="MobiDB-lite"/>
    </source>
</evidence>
<evidence type="ECO:0000259" key="2">
    <source>
        <dbReference type="PROSITE" id="PS51462"/>
    </source>
</evidence>
<sequence length="455" mass="51528">MSLQQTSTNEFSPTHSSTCSNCGTSGHGFRQCIEPVSSYGVLVFRFIGRSQEWSPTREFCAPTRSPTGLHNVEPQVLMIQRKDSLGFMDILRGKYKINDPDYIRKQLRGTTKKERESLLNDDFDTIWQNLWGSDAESSQRYAHDRQISKQKLSDIRKGVETNKGESYTLADLLRQEPVVYETPEWGFPKGRRDPYETDIQCAYRELKEETSILEDELWKVMNIAPFVETFYGSNDVHYRHTYYIAQYIGSRNISFDALNNEMVKEIGSLAWKSMDDALLLLRPDNLEKRGILIQLATLFRNFTPIYREELIGMPMHPIQDLSGSIVHSSATRTSEQNQNTGREQQDLYVFRSQNQRSGSVCGRMERSRRFFGERQTHRRIPDVRGGQEGGHHQETTGTSASGAAGSGGGGSSSASGNNGSRGRGRFISGYRRHPVSYEVAPQEGDSGEPSVETNE</sequence>
<protein>
    <recommendedName>
        <fullName evidence="2">Nudix hydrolase domain-containing protein</fullName>
    </recommendedName>
</protein>
<name>A0A6C0LN69_9ZZZZ</name>
<feature type="compositionally biased region" description="Basic and acidic residues" evidence="1">
    <location>
        <begin position="363"/>
        <end position="382"/>
    </location>
</feature>
<feature type="region of interest" description="Disordered" evidence="1">
    <location>
        <begin position="328"/>
        <end position="455"/>
    </location>
</feature>
<dbReference type="SUPFAM" id="SSF55811">
    <property type="entry name" value="Nudix"/>
    <property type="match status" value="1"/>
</dbReference>
<evidence type="ECO:0000313" key="3">
    <source>
        <dbReference type="EMBL" id="QHU32179.1"/>
    </source>
</evidence>
<dbReference type="Gene3D" id="3.90.79.10">
    <property type="entry name" value="Nucleoside Triphosphate Pyrophosphohydrolase"/>
    <property type="match status" value="1"/>
</dbReference>
<dbReference type="AlphaFoldDB" id="A0A6C0LN69"/>
<dbReference type="InterPro" id="IPR015797">
    <property type="entry name" value="NUDIX_hydrolase-like_dom_sf"/>
</dbReference>
<feature type="compositionally biased region" description="Polar residues" evidence="1">
    <location>
        <begin position="328"/>
        <end position="342"/>
    </location>
</feature>
<dbReference type="PROSITE" id="PS51462">
    <property type="entry name" value="NUDIX"/>
    <property type="match status" value="1"/>
</dbReference>
<dbReference type="EMBL" id="MN740536">
    <property type="protein sequence ID" value="QHU32179.1"/>
    <property type="molecule type" value="Genomic_DNA"/>
</dbReference>
<dbReference type="InterPro" id="IPR000086">
    <property type="entry name" value="NUDIX_hydrolase_dom"/>
</dbReference>
<feature type="domain" description="Nudix hydrolase" evidence="2">
    <location>
        <begin position="54"/>
        <end position="297"/>
    </location>
</feature>
<reference evidence="3" key="1">
    <citation type="journal article" date="2020" name="Nature">
        <title>Giant virus diversity and host interactions through global metagenomics.</title>
        <authorList>
            <person name="Schulz F."/>
            <person name="Roux S."/>
            <person name="Paez-Espino D."/>
            <person name="Jungbluth S."/>
            <person name="Walsh D.A."/>
            <person name="Denef V.J."/>
            <person name="McMahon K.D."/>
            <person name="Konstantinidis K.T."/>
            <person name="Eloe-Fadrosh E.A."/>
            <person name="Kyrpides N.C."/>
            <person name="Woyke T."/>
        </authorList>
    </citation>
    <scope>NUCLEOTIDE SEQUENCE</scope>
    <source>
        <strain evidence="3">GVMAG-M-3300027963-9</strain>
    </source>
</reference>